<dbReference type="AlphaFoldDB" id="A0A8H8DKX2"/>
<feature type="non-terminal residue" evidence="1">
    <location>
        <position position="61"/>
    </location>
</feature>
<evidence type="ECO:0000313" key="1">
    <source>
        <dbReference type="EMBL" id="KAG5462141.1"/>
    </source>
</evidence>
<proteinExistence type="predicted"/>
<gene>
    <name evidence="1" type="ORF">BJ554DRAFT_5563</name>
</gene>
<sequence length="61" mass="6845">MPYTPTSRSHGAKKGFAGKFKNVRLKASRCRRGCATRRNGPATRKTCCFILRLTGTRCGRR</sequence>
<accession>A0A8H8DKX2</accession>
<comment type="caution">
    <text evidence="1">The sequence shown here is derived from an EMBL/GenBank/DDBJ whole genome shotgun (WGS) entry which is preliminary data.</text>
</comment>
<name>A0A8H8DKX2_9FUNG</name>
<reference evidence="1 2" key="1">
    <citation type="journal article" name="Sci. Rep.">
        <title>Genome-scale phylogenetic analyses confirm Olpidium as the closest living zoosporic fungus to the non-flagellated, terrestrial fungi.</title>
        <authorList>
            <person name="Chang Y."/>
            <person name="Rochon D."/>
            <person name="Sekimoto S."/>
            <person name="Wang Y."/>
            <person name="Chovatia M."/>
            <person name="Sandor L."/>
            <person name="Salamov A."/>
            <person name="Grigoriev I.V."/>
            <person name="Stajich J.E."/>
            <person name="Spatafora J.W."/>
        </authorList>
    </citation>
    <scope>NUCLEOTIDE SEQUENCE [LARGE SCALE GENOMIC DNA]</scope>
    <source>
        <strain evidence="1">S191</strain>
    </source>
</reference>
<evidence type="ECO:0000313" key="2">
    <source>
        <dbReference type="Proteomes" id="UP000673691"/>
    </source>
</evidence>
<dbReference type="EMBL" id="JAEFCI010002577">
    <property type="protein sequence ID" value="KAG5462141.1"/>
    <property type="molecule type" value="Genomic_DNA"/>
</dbReference>
<keyword evidence="2" id="KW-1185">Reference proteome</keyword>
<organism evidence="1 2">
    <name type="scientific">Olpidium bornovanus</name>
    <dbReference type="NCBI Taxonomy" id="278681"/>
    <lineage>
        <taxon>Eukaryota</taxon>
        <taxon>Fungi</taxon>
        <taxon>Fungi incertae sedis</taxon>
        <taxon>Olpidiomycota</taxon>
        <taxon>Olpidiomycotina</taxon>
        <taxon>Olpidiomycetes</taxon>
        <taxon>Olpidiales</taxon>
        <taxon>Olpidiaceae</taxon>
        <taxon>Olpidium</taxon>
    </lineage>
</organism>
<dbReference type="Proteomes" id="UP000673691">
    <property type="component" value="Unassembled WGS sequence"/>
</dbReference>
<protein>
    <submittedName>
        <fullName evidence="1">Uncharacterized protein</fullName>
    </submittedName>
</protein>